<organism evidence="1 2">
    <name type="scientific">Ewingella americana</name>
    <dbReference type="NCBI Taxonomy" id="41202"/>
    <lineage>
        <taxon>Bacteria</taxon>
        <taxon>Pseudomonadati</taxon>
        <taxon>Pseudomonadota</taxon>
        <taxon>Gammaproteobacteria</taxon>
        <taxon>Enterobacterales</taxon>
        <taxon>Yersiniaceae</taxon>
        <taxon>Ewingella</taxon>
    </lineage>
</organism>
<sequence>MSIQDYAIAGEKMGVHNHYQLKVSELEKQRPDVMLSVLKFSGQEAISQPWKYTIEVTSPTADIPAEFLINTSALFLFYPDGQPWQTVKPRVLRGVVTAFQQCGSSADETRYVVTLEPRLALLNNSLTYAVSALHRIIRFDLRTAEATNTSRFRRNMAESRRSL</sequence>
<evidence type="ECO:0008006" key="3">
    <source>
        <dbReference type="Google" id="ProtNLM"/>
    </source>
</evidence>
<keyword evidence="2" id="KW-1185">Reference proteome</keyword>
<protein>
    <recommendedName>
        <fullName evidence="3">Type VI secretion system tip protein VgrG</fullName>
    </recommendedName>
</protein>
<dbReference type="Pfam" id="PF05954">
    <property type="entry name" value="Phage_GPD"/>
    <property type="match status" value="1"/>
</dbReference>
<dbReference type="AlphaFoldDB" id="A0A502GI55"/>
<dbReference type="RefSeq" id="WP_140472559.1">
    <property type="nucleotide sequence ID" value="NZ_RCZD01000005.1"/>
</dbReference>
<dbReference type="SUPFAM" id="SSF69279">
    <property type="entry name" value="Phage tail proteins"/>
    <property type="match status" value="1"/>
</dbReference>
<evidence type="ECO:0000313" key="2">
    <source>
        <dbReference type="Proteomes" id="UP000317663"/>
    </source>
</evidence>
<reference evidence="1 2" key="1">
    <citation type="journal article" date="2019" name="Environ. Microbiol.">
        <title>Species interactions and distinct microbial communities in high Arctic permafrost affected cryosols are associated with the CH4 and CO2 gas fluxes.</title>
        <authorList>
            <person name="Altshuler I."/>
            <person name="Hamel J."/>
            <person name="Turney S."/>
            <person name="Magnuson E."/>
            <person name="Levesque R."/>
            <person name="Greer C."/>
            <person name="Whyte L.G."/>
        </authorList>
    </citation>
    <scope>NUCLEOTIDE SEQUENCE [LARGE SCALE GENOMIC DNA]</scope>
    <source>
        <strain evidence="1 2">E4</strain>
    </source>
</reference>
<comment type="caution">
    <text evidence="1">The sequence shown here is derived from an EMBL/GenBank/DDBJ whole genome shotgun (WGS) entry which is preliminary data.</text>
</comment>
<proteinExistence type="predicted"/>
<accession>A0A502GI55</accession>
<evidence type="ECO:0000313" key="1">
    <source>
        <dbReference type="EMBL" id="TPG61977.1"/>
    </source>
</evidence>
<dbReference type="Proteomes" id="UP000317663">
    <property type="component" value="Unassembled WGS sequence"/>
</dbReference>
<dbReference type="OrthoDB" id="6509825at2"/>
<gene>
    <name evidence="1" type="ORF">EAH77_11045</name>
</gene>
<name>A0A502GI55_9GAMM</name>
<dbReference type="Gene3D" id="2.30.110.50">
    <property type="match status" value="1"/>
</dbReference>
<dbReference type="EMBL" id="RCZD01000005">
    <property type="protein sequence ID" value="TPG61977.1"/>
    <property type="molecule type" value="Genomic_DNA"/>
</dbReference>